<evidence type="ECO:0000313" key="1">
    <source>
        <dbReference type="EMBL" id="TEB08747.1"/>
    </source>
</evidence>
<reference evidence="1 2" key="1">
    <citation type="journal article" date="2018" name="Environ. Microbiol.">
        <title>Novel energy conservation strategies and behaviour of Pelotomaculum schinkii driving syntrophic propionate catabolism.</title>
        <authorList>
            <person name="Hidalgo-Ahumada C.A.P."/>
            <person name="Nobu M.K."/>
            <person name="Narihiro T."/>
            <person name="Tamaki H."/>
            <person name="Liu W.T."/>
            <person name="Kamagata Y."/>
            <person name="Stams A.J.M."/>
            <person name="Imachi H."/>
            <person name="Sousa D.Z."/>
        </authorList>
    </citation>
    <scope>NUCLEOTIDE SEQUENCE [LARGE SCALE GENOMIC DNA]</scope>
    <source>
        <strain evidence="1 2">MGP</strain>
    </source>
</reference>
<gene>
    <name evidence="1" type="ORF">Pmgp_03661</name>
</gene>
<accession>A0A4Y7RKA5</accession>
<dbReference type="Proteomes" id="UP000297597">
    <property type="component" value="Unassembled WGS sequence"/>
</dbReference>
<sequence>MVFKDKLGNRFQIGCRHSDAVAYLTVPPHLRCFFKTKGPGLKKYTVRYSHFAYVMKLRQEPQIGRFIIREGNIIGHAYNKILKAPRVALTDKIPRLKSFLKSMHDGATPALTAVQFFPAHVVVRFLEKIDQTRSGIIACGKSDSYAQRQVRV</sequence>
<comment type="caution">
    <text evidence="1">The sequence shown here is derived from an EMBL/GenBank/DDBJ whole genome shotgun (WGS) entry which is preliminary data.</text>
</comment>
<name>A0A4Y7RKA5_9FIRM</name>
<keyword evidence="2" id="KW-1185">Reference proteome</keyword>
<dbReference type="AlphaFoldDB" id="A0A4Y7RKA5"/>
<organism evidence="1 2">
    <name type="scientific">Pelotomaculum propionicicum</name>
    <dbReference type="NCBI Taxonomy" id="258475"/>
    <lineage>
        <taxon>Bacteria</taxon>
        <taxon>Bacillati</taxon>
        <taxon>Bacillota</taxon>
        <taxon>Clostridia</taxon>
        <taxon>Eubacteriales</taxon>
        <taxon>Desulfotomaculaceae</taxon>
        <taxon>Pelotomaculum</taxon>
    </lineage>
</organism>
<dbReference type="EMBL" id="QFFZ01000080">
    <property type="protein sequence ID" value="TEB08747.1"/>
    <property type="molecule type" value="Genomic_DNA"/>
</dbReference>
<proteinExistence type="predicted"/>
<protein>
    <submittedName>
        <fullName evidence="1">Uncharacterized protein</fullName>
    </submittedName>
</protein>
<evidence type="ECO:0000313" key="2">
    <source>
        <dbReference type="Proteomes" id="UP000297597"/>
    </source>
</evidence>